<dbReference type="InterPro" id="IPR005727">
    <property type="entry name" value="Ribosomal_uL22_bac/chlpt-type"/>
</dbReference>
<comment type="caution">
    <text evidence="11">The sequence shown here is derived from an EMBL/GenBank/DDBJ whole genome shotgun (WGS) entry which is preliminary data.</text>
</comment>
<dbReference type="EMBL" id="PHAO01000001">
    <property type="protein sequence ID" value="PKN02557.1"/>
    <property type="molecule type" value="Genomic_DNA"/>
</dbReference>
<comment type="subunit">
    <text evidence="7 9">Part of the 50S ribosomal subunit.</text>
</comment>
<dbReference type="PANTHER" id="PTHR13501">
    <property type="entry name" value="CHLOROPLAST 50S RIBOSOMAL PROTEIN L22-RELATED"/>
    <property type="match status" value="1"/>
</dbReference>
<dbReference type="Pfam" id="PF00237">
    <property type="entry name" value="Ribosomal_L22"/>
    <property type="match status" value="1"/>
</dbReference>
<dbReference type="InterPro" id="IPR047867">
    <property type="entry name" value="Ribosomal_uL22_bac/org-type"/>
</dbReference>
<dbReference type="PANTHER" id="PTHR13501:SF8">
    <property type="entry name" value="LARGE RIBOSOMAL SUBUNIT PROTEIN UL22M"/>
    <property type="match status" value="1"/>
</dbReference>
<reference evidence="11 12" key="1">
    <citation type="journal article" date="2017" name="ISME J.">
        <title>Potential for microbial H2 and metal transformations associated with novel bacteria and archaea in deep terrestrial subsurface sediments.</title>
        <authorList>
            <person name="Hernsdorf A.W."/>
            <person name="Amano Y."/>
            <person name="Miyakawa K."/>
            <person name="Ise K."/>
            <person name="Suzuki Y."/>
            <person name="Anantharaman K."/>
            <person name="Probst A."/>
            <person name="Burstein D."/>
            <person name="Thomas B.C."/>
            <person name="Banfield J.F."/>
        </authorList>
    </citation>
    <scope>NUCLEOTIDE SEQUENCE [LARGE SCALE GENOMIC DNA]</scope>
    <source>
        <strain evidence="11">HGW-Dojkabacteria-1</strain>
    </source>
</reference>
<evidence type="ECO:0000256" key="10">
    <source>
        <dbReference type="RuleBase" id="RU004008"/>
    </source>
</evidence>
<keyword evidence="3 7" id="KW-0694">RNA-binding</keyword>
<dbReference type="GO" id="GO:0006412">
    <property type="term" value="P:translation"/>
    <property type="evidence" value="ECO:0007669"/>
    <property type="project" value="UniProtKB-UniRule"/>
</dbReference>
<organism evidence="11 12">
    <name type="scientific">Candidatus Dojkabacteria bacterium HGW-Dojkabacteria-1</name>
    <dbReference type="NCBI Taxonomy" id="2013761"/>
    <lineage>
        <taxon>Bacteria</taxon>
        <taxon>Candidatus Dojkabacteria</taxon>
    </lineage>
</organism>
<sequence length="113" mass="12415">MEVKSTKVKVKNIAQSPQKLRLVADLVRGKDVETALDILQLTNRKGTKTLQGAILSGVANARDLFSVDKGELVISHISVDGAPSLKRVRFASKGRVSRITKRRSHINLELTVK</sequence>
<dbReference type="GO" id="GO:0003735">
    <property type="term" value="F:structural constituent of ribosome"/>
    <property type="evidence" value="ECO:0007669"/>
    <property type="project" value="InterPro"/>
</dbReference>
<comment type="function">
    <text evidence="7">The globular domain of the protein is located near the polypeptide exit tunnel on the outside of the subunit, while an extended beta-hairpin is found that lines the wall of the exit tunnel in the center of the 70S ribosome.</text>
</comment>
<keyword evidence="5 7" id="KW-0687">Ribonucleoprotein</keyword>
<dbReference type="Gene3D" id="3.90.470.10">
    <property type="entry name" value="Ribosomal protein L22/L17"/>
    <property type="match status" value="1"/>
</dbReference>
<name>A0A2N2F313_9BACT</name>
<evidence type="ECO:0000256" key="8">
    <source>
        <dbReference type="RuleBase" id="RU004005"/>
    </source>
</evidence>
<evidence type="ECO:0000313" key="12">
    <source>
        <dbReference type="Proteomes" id="UP000233417"/>
    </source>
</evidence>
<evidence type="ECO:0000313" key="11">
    <source>
        <dbReference type="EMBL" id="PKN02557.1"/>
    </source>
</evidence>
<dbReference type="NCBIfam" id="TIGR01044">
    <property type="entry name" value="rplV_bact"/>
    <property type="match status" value="1"/>
</dbReference>
<evidence type="ECO:0000256" key="6">
    <source>
        <dbReference type="ARBA" id="ARBA00035207"/>
    </source>
</evidence>
<evidence type="ECO:0000256" key="1">
    <source>
        <dbReference type="ARBA" id="ARBA00009451"/>
    </source>
</evidence>
<dbReference type="HAMAP" id="MF_01331_B">
    <property type="entry name" value="Ribosomal_uL22_B"/>
    <property type="match status" value="1"/>
</dbReference>
<comment type="function">
    <text evidence="7 10">This protein binds specifically to 23S rRNA; its binding is stimulated by other ribosomal proteins, e.g., L4, L17, and L20. It is important during the early stages of 50S assembly. It makes multiple contacts with different domains of the 23S rRNA in the assembled 50S subunit and ribosome.</text>
</comment>
<dbReference type="SUPFAM" id="SSF54843">
    <property type="entry name" value="Ribosomal protein L22"/>
    <property type="match status" value="1"/>
</dbReference>
<gene>
    <name evidence="7" type="primary">rplV</name>
    <name evidence="11" type="ORF">CVU76_00750</name>
</gene>
<evidence type="ECO:0000256" key="7">
    <source>
        <dbReference type="HAMAP-Rule" id="MF_01331"/>
    </source>
</evidence>
<dbReference type="InterPro" id="IPR001063">
    <property type="entry name" value="Ribosomal_uL22"/>
</dbReference>
<proteinExistence type="inferred from homology"/>
<dbReference type="GO" id="GO:0022625">
    <property type="term" value="C:cytosolic large ribosomal subunit"/>
    <property type="evidence" value="ECO:0007669"/>
    <property type="project" value="TreeGrafter"/>
</dbReference>
<keyword evidence="4 7" id="KW-0689">Ribosomal protein</keyword>
<evidence type="ECO:0000256" key="5">
    <source>
        <dbReference type="ARBA" id="ARBA00023274"/>
    </source>
</evidence>
<accession>A0A2N2F313</accession>
<keyword evidence="2 7" id="KW-0699">rRNA-binding</keyword>
<evidence type="ECO:0000256" key="2">
    <source>
        <dbReference type="ARBA" id="ARBA00022730"/>
    </source>
</evidence>
<evidence type="ECO:0000256" key="3">
    <source>
        <dbReference type="ARBA" id="ARBA00022884"/>
    </source>
</evidence>
<dbReference type="InterPro" id="IPR036394">
    <property type="entry name" value="Ribosomal_uL22_sf"/>
</dbReference>
<evidence type="ECO:0000256" key="4">
    <source>
        <dbReference type="ARBA" id="ARBA00022980"/>
    </source>
</evidence>
<dbReference type="CDD" id="cd00336">
    <property type="entry name" value="Ribosomal_L22"/>
    <property type="match status" value="1"/>
</dbReference>
<dbReference type="AlphaFoldDB" id="A0A2N2F313"/>
<dbReference type="GO" id="GO:0019843">
    <property type="term" value="F:rRNA binding"/>
    <property type="evidence" value="ECO:0007669"/>
    <property type="project" value="UniProtKB-UniRule"/>
</dbReference>
<dbReference type="Proteomes" id="UP000233417">
    <property type="component" value="Unassembled WGS sequence"/>
</dbReference>
<evidence type="ECO:0000256" key="9">
    <source>
        <dbReference type="RuleBase" id="RU004006"/>
    </source>
</evidence>
<protein>
    <recommendedName>
        <fullName evidence="6 7">Large ribosomal subunit protein uL22</fullName>
    </recommendedName>
</protein>
<comment type="similarity">
    <text evidence="1 7 8">Belongs to the universal ribosomal protein uL22 family.</text>
</comment>